<reference evidence="10" key="1">
    <citation type="submission" date="2021-02" db="EMBL/GenBank/DDBJ databases">
        <authorList>
            <person name="Nowell W R."/>
        </authorList>
    </citation>
    <scope>NUCLEOTIDE SEQUENCE</scope>
</reference>
<evidence type="ECO:0000313" key="10">
    <source>
        <dbReference type="EMBL" id="CAF1113472.1"/>
    </source>
</evidence>
<dbReference type="EMBL" id="CAJNOL010000553">
    <property type="protein sequence ID" value="CAF1113472.1"/>
    <property type="molecule type" value="Genomic_DNA"/>
</dbReference>
<comment type="caution">
    <text evidence="10">The sequence shown here is derived from an EMBL/GenBank/DDBJ whole genome shotgun (WGS) entry which is preliminary data.</text>
</comment>
<dbReference type="InterPro" id="IPR027469">
    <property type="entry name" value="Cation_efflux_TMD_sf"/>
</dbReference>
<dbReference type="PANTHER" id="PTHR43840:SF13">
    <property type="entry name" value="CATION EFFLUX PROTEIN CYTOPLASMIC DOMAIN-CONTAINING PROTEIN"/>
    <property type="match status" value="1"/>
</dbReference>
<comment type="subcellular location">
    <subcellularLocation>
        <location evidence="1">Membrane</location>
        <topology evidence="1">Multi-pass membrane protein</topology>
    </subcellularLocation>
</comment>
<feature type="domain" description="Cation efflux protein transmembrane" evidence="7">
    <location>
        <begin position="4"/>
        <end position="95"/>
    </location>
</feature>
<dbReference type="InterPro" id="IPR036837">
    <property type="entry name" value="Cation_efflux_CTD_sf"/>
</dbReference>
<sequence length="193" mass="21543">MSTLPVVAMIFTIVSKAILFVLCYRINNPTMRALTEDNRNDVASNTVALVCGIIGSNALHQKIRQEAIVVDPIGAIIISIYIIIVWIRHGKGQVRCLTGLTADPLFLQRITHVVYNFRPDLIAKIKNIRAVHHGTKFFVEVEIVVSGSMPLAIIHDVREELQNQLQKVPDIERASVHVDSEVTRALAYEDNVV</sequence>
<accession>A0A814Q062</accession>
<dbReference type="GO" id="GO:0016020">
    <property type="term" value="C:membrane"/>
    <property type="evidence" value="ECO:0007669"/>
    <property type="project" value="UniProtKB-SubCell"/>
</dbReference>
<feature type="domain" description="Cation efflux protein cytoplasmic" evidence="8">
    <location>
        <begin position="106"/>
        <end position="180"/>
    </location>
</feature>
<proteinExistence type="predicted"/>
<evidence type="ECO:0000313" key="11">
    <source>
        <dbReference type="EMBL" id="CAF1114609.1"/>
    </source>
</evidence>
<dbReference type="EMBL" id="CAJNOL010000556">
    <property type="protein sequence ID" value="CAF1114609.1"/>
    <property type="molecule type" value="Genomic_DNA"/>
</dbReference>
<dbReference type="InterPro" id="IPR050291">
    <property type="entry name" value="CDF_Transporter"/>
</dbReference>
<evidence type="ECO:0000256" key="2">
    <source>
        <dbReference type="ARBA" id="ARBA00022448"/>
    </source>
</evidence>
<evidence type="ECO:0000313" key="12">
    <source>
        <dbReference type="Proteomes" id="UP000663870"/>
    </source>
</evidence>
<keyword evidence="3 6" id="KW-0812">Transmembrane</keyword>
<dbReference type="Pfam" id="PF16916">
    <property type="entry name" value="ZT_dimer"/>
    <property type="match status" value="1"/>
</dbReference>
<gene>
    <name evidence="10" type="ORF">JXQ802_LOCUS19823</name>
    <name evidence="11" type="ORF">JXQ802_LOCUS19879</name>
    <name evidence="9" type="ORF">PYM288_LOCUS15077</name>
</gene>
<protein>
    <recommendedName>
        <fullName evidence="13">Cation efflux protein cytoplasmic domain-containing protein</fullName>
    </recommendedName>
</protein>
<keyword evidence="4 6" id="KW-1133">Transmembrane helix</keyword>
<evidence type="ECO:0000259" key="8">
    <source>
        <dbReference type="Pfam" id="PF16916"/>
    </source>
</evidence>
<dbReference type="Proteomes" id="UP000663854">
    <property type="component" value="Unassembled WGS sequence"/>
</dbReference>
<keyword evidence="12" id="KW-1185">Reference proteome</keyword>
<dbReference type="SUPFAM" id="SSF160240">
    <property type="entry name" value="Cation efflux protein cytoplasmic domain-like"/>
    <property type="match status" value="1"/>
</dbReference>
<evidence type="ECO:0000256" key="1">
    <source>
        <dbReference type="ARBA" id="ARBA00004141"/>
    </source>
</evidence>
<evidence type="ECO:0000313" key="9">
    <source>
        <dbReference type="EMBL" id="CAF1010415.1"/>
    </source>
</evidence>
<evidence type="ECO:0000256" key="6">
    <source>
        <dbReference type="SAM" id="Phobius"/>
    </source>
</evidence>
<evidence type="ECO:0000259" key="7">
    <source>
        <dbReference type="Pfam" id="PF01545"/>
    </source>
</evidence>
<feature type="transmembrane region" description="Helical" evidence="6">
    <location>
        <begin position="68"/>
        <end position="87"/>
    </location>
</feature>
<dbReference type="InterPro" id="IPR027470">
    <property type="entry name" value="Cation_efflux_CTD"/>
</dbReference>
<dbReference type="Proteomes" id="UP000663870">
    <property type="component" value="Unassembled WGS sequence"/>
</dbReference>
<keyword evidence="2" id="KW-0813">Transport</keyword>
<name>A0A814Q062_9BILA</name>
<organism evidence="10 12">
    <name type="scientific">Rotaria sordida</name>
    <dbReference type="NCBI Taxonomy" id="392033"/>
    <lineage>
        <taxon>Eukaryota</taxon>
        <taxon>Metazoa</taxon>
        <taxon>Spiralia</taxon>
        <taxon>Gnathifera</taxon>
        <taxon>Rotifera</taxon>
        <taxon>Eurotatoria</taxon>
        <taxon>Bdelloidea</taxon>
        <taxon>Philodinida</taxon>
        <taxon>Philodinidae</taxon>
        <taxon>Rotaria</taxon>
    </lineage>
</organism>
<dbReference type="PANTHER" id="PTHR43840">
    <property type="entry name" value="MITOCHONDRIAL METAL TRANSPORTER 1-RELATED"/>
    <property type="match status" value="1"/>
</dbReference>
<keyword evidence="5 6" id="KW-0472">Membrane</keyword>
<dbReference type="EMBL" id="CAJNOH010000351">
    <property type="protein sequence ID" value="CAF1010415.1"/>
    <property type="molecule type" value="Genomic_DNA"/>
</dbReference>
<dbReference type="Pfam" id="PF01545">
    <property type="entry name" value="Cation_efflux"/>
    <property type="match status" value="1"/>
</dbReference>
<evidence type="ECO:0000256" key="3">
    <source>
        <dbReference type="ARBA" id="ARBA00022692"/>
    </source>
</evidence>
<dbReference type="Gene3D" id="1.20.1510.10">
    <property type="entry name" value="Cation efflux protein transmembrane domain"/>
    <property type="match status" value="1"/>
</dbReference>
<dbReference type="GO" id="GO:0008324">
    <property type="term" value="F:monoatomic cation transmembrane transporter activity"/>
    <property type="evidence" value="ECO:0007669"/>
    <property type="project" value="InterPro"/>
</dbReference>
<dbReference type="SUPFAM" id="SSF161111">
    <property type="entry name" value="Cation efflux protein transmembrane domain-like"/>
    <property type="match status" value="1"/>
</dbReference>
<evidence type="ECO:0008006" key="13">
    <source>
        <dbReference type="Google" id="ProtNLM"/>
    </source>
</evidence>
<dbReference type="Gene3D" id="3.30.70.1350">
    <property type="entry name" value="Cation efflux protein, cytoplasmic domain"/>
    <property type="match status" value="1"/>
</dbReference>
<dbReference type="InterPro" id="IPR058533">
    <property type="entry name" value="Cation_efflux_TM"/>
</dbReference>
<dbReference type="AlphaFoldDB" id="A0A814Q062"/>
<feature type="transmembrane region" description="Helical" evidence="6">
    <location>
        <begin position="6"/>
        <end position="24"/>
    </location>
</feature>
<evidence type="ECO:0000256" key="5">
    <source>
        <dbReference type="ARBA" id="ARBA00023136"/>
    </source>
</evidence>
<evidence type="ECO:0000256" key="4">
    <source>
        <dbReference type="ARBA" id="ARBA00022989"/>
    </source>
</evidence>